<dbReference type="AlphaFoldDB" id="A0A367FIN8"/>
<feature type="domain" description="Metallo-beta-lactamase" evidence="5">
    <location>
        <begin position="53"/>
        <end position="247"/>
    </location>
</feature>
<keyword evidence="2" id="KW-0479">Metal-binding</keyword>
<keyword evidence="7" id="KW-1185">Reference proteome</keyword>
<keyword evidence="3 6" id="KW-0378">Hydrolase</keyword>
<sequence length="268" mass="28001">MSYAPRTIAGFEVTPLLDAVGPMGEALRRPLRELLSGGSPSDWEGVSEEWILHFRCYLLRDRAGHVVLVDTGIGGSDSPASSWAPVPGGLVDELAAAGVEPGDVGTVVLTHLHSDHASGAVAEGVPAFPNARHVIQRAEVEWVEKSGPNPLLERVLRPLTGLVDVVDGTAEVVPGVRVVHAPGHTPGHQVVEVGPLTLTGDVILHPVQLANPAITYAFDEDAEQAVATREALLRRARAEGGLIGTGHFPVPFTELTRLGPFGGLGGAG</sequence>
<gene>
    <name evidence="6" type="ORF">DQ384_15995</name>
</gene>
<dbReference type="SUPFAM" id="SSF56281">
    <property type="entry name" value="Metallo-hydrolase/oxidoreductase"/>
    <property type="match status" value="1"/>
</dbReference>
<evidence type="ECO:0000256" key="2">
    <source>
        <dbReference type="ARBA" id="ARBA00022723"/>
    </source>
</evidence>
<evidence type="ECO:0000259" key="5">
    <source>
        <dbReference type="SMART" id="SM00849"/>
    </source>
</evidence>
<dbReference type="SMART" id="SM00849">
    <property type="entry name" value="Lactamase_B"/>
    <property type="match status" value="1"/>
</dbReference>
<proteinExistence type="inferred from homology"/>
<keyword evidence="4" id="KW-0862">Zinc</keyword>
<dbReference type="InterPro" id="IPR036866">
    <property type="entry name" value="RibonucZ/Hydroxyglut_hydro"/>
</dbReference>
<dbReference type="InterPro" id="IPR001279">
    <property type="entry name" value="Metallo-B-lactamas"/>
</dbReference>
<dbReference type="OrthoDB" id="5177904at2"/>
<dbReference type="Pfam" id="PF00753">
    <property type="entry name" value="Lactamase_B"/>
    <property type="match status" value="1"/>
</dbReference>
<protein>
    <submittedName>
        <fullName evidence="6">MBL fold metallo-hydrolase</fullName>
    </submittedName>
</protein>
<evidence type="ECO:0000313" key="6">
    <source>
        <dbReference type="EMBL" id="RCG30248.1"/>
    </source>
</evidence>
<dbReference type="GO" id="GO:0046872">
    <property type="term" value="F:metal ion binding"/>
    <property type="evidence" value="ECO:0007669"/>
    <property type="project" value="UniProtKB-KW"/>
</dbReference>
<evidence type="ECO:0000256" key="4">
    <source>
        <dbReference type="ARBA" id="ARBA00022833"/>
    </source>
</evidence>
<comment type="caution">
    <text evidence="6">The sequence shown here is derived from an EMBL/GenBank/DDBJ whole genome shotgun (WGS) entry which is preliminary data.</text>
</comment>
<comment type="similarity">
    <text evidence="1">Belongs to the metallo-beta-lactamase superfamily.</text>
</comment>
<dbReference type="Gene3D" id="3.60.15.10">
    <property type="entry name" value="Ribonuclease Z/Hydroxyacylglutathione hydrolase-like"/>
    <property type="match status" value="1"/>
</dbReference>
<dbReference type="RefSeq" id="WP_114029612.1">
    <property type="nucleotide sequence ID" value="NZ_QOIL01000008.1"/>
</dbReference>
<evidence type="ECO:0000256" key="3">
    <source>
        <dbReference type="ARBA" id="ARBA00022801"/>
    </source>
</evidence>
<evidence type="ECO:0000256" key="1">
    <source>
        <dbReference type="ARBA" id="ARBA00007749"/>
    </source>
</evidence>
<accession>A0A367FIN8</accession>
<dbReference type="InterPro" id="IPR051013">
    <property type="entry name" value="MBL_superfamily_lactonases"/>
</dbReference>
<dbReference type="GO" id="GO:0016787">
    <property type="term" value="F:hydrolase activity"/>
    <property type="evidence" value="ECO:0007669"/>
    <property type="project" value="UniProtKB-KW"/>
</dbReference>
<dbReference type="Proteomes" id="UP000253094">
    <property type="component" value="Unassembled WGS sequence"/>
</dbReference>
<reference evidence="6 7" key="1">
    <citation type="submission" date="2018-06" db="EMBL/GenBank/DDBJ databases">
        <title>Sphaerisporangium craniellae sp. nov., isolated from a marine sponge in the South China Sea.</title>
        <authorList>
            <person name="Li L."/>
        </authorList>
    </citation>
    <scope>NUCLEOTIDE SEQUENCE [LARGE SCALE GENOMIC DNA]</scope>
    <source>
        <strain evidence="6 7">CCTCC AA 208026</strain>
    </source>
</reference>
<evidence type="ECO:0000313" key="7">
    <source>
        <dbReference type="Proteomes" id="UP000253094"/>
    </source>
</evidence>
<dbReference type="EMBL" id="QOIL01000008">
    <property type="protein sequence ID" value="RCG30248.1"/>
    <property type="molecule type" value="Genomic_DNA"/>
</dbReference>
<dbReference type="PANTHER" id="PTHR42978">
    <property type="entry name" value="QUORUM-QUENCHING LACTONASE YTNP-RELATED-RELATED"/>
    <property type="match status" value="1"/>
</dbReference>
<organism evidence="6 7">
    <name type="scientific">Sphaerisporangium album</name>
    <dbReference type="NCBI Taxonomy" id="509200"/>
    <lineage>
        <taxon>Bacteria</taxon>
        <taxon>Bacillati</taxon>
        <taxon>Actinomycetota</taxon>
        <taxon>Actinomycetes</taxon>
        <taxon>Streptosporangiales</taxon>
        <taxon>Streptosporangiaceae</taxon>
        <taxon>Sphaerisporangium</taxon>
    </lineage>
</organism>
<name>A0A367FIN8_9ACTN</name>
<dbReference type="PANTHER" id="PTHR42978:SF6">
    <property type="entry name" value="QUORUM-QUENCHING LACTONASE YTNP-RELATED"/>
    <property type="match status" value="1"/>
</dbReference>